<dbReference type="Gene3D" id="3.10.180.10">
    <property type="entry name" value="2,3-Dihydroxybiphenyl 1,2-Dioxygenase, domain 1"/>
    <property type="match status" value="1"/>
</dbReference>
<keyword evidence="3" id="KW-1185">Reference proteome</keyword>
<dbReference type="HOGENOM" id="CLU_1193064_0_0_4"/>
<dbReference type="EMBL" id="CP000555">
    <property type="protein sequence ID" value="ABM93942.1"/>
    <property type="molecule type" value="Genomic_DNA"/>
</dbReference>
<sequence>MRLLKPHLDIGLFTNQIAQQRSFWSDTVGLRLDHELDFGNGTVQHRYDAHGSVVKVNHYPTPLPGQPPTGYVGLTIAGPDARRYEGRHPDGDAVRVVPSGTDGVVGIGITVRTPDTARLMRFYTEAMAFDRVAEDVARCGDTLLFVTPGPGGRPCNDFVGLAFRYLTVQIDDADLAMQEIVARGGSVARDPVTFGTVARYGFVADPDGNWIEISARGSLGGHVPPVDR</sequence>
<dbReference type="Pfam" id="PF00903">
    <property type="entry name" value="Glyoxalase"/>
    <property type="match status" value="1"/>
</dbReference>
<protein>
    <recommendedName>
        <fullName evidence="1">VOC domain-containing protein</fullName>
    </recommendedName>
</protein>
<dbReference type="InterPro" id="IPR037523">
    <property type="entry name" value="VOC_core"/>
</dbReference>
<dbReference type="Proteomes" id="UP000000366">
    <property type="component" value="Chromosome"/>
</dbReference>
<dbReference type="AlphaFoldDB" id="A2SEF3"/>
<reference evidence="2 3" key="1">
    <citation type="journal article" date="2007" name="J. Bacteriol.">
        <title>Whole-genome analysis of the methyl tert-butyl ether-degrading beta-proteobacterium Methylibium petroleiphilum PM1.</title>
        <authorList>
            <person name="Kane S.R."/>
            <person name="Chakicherla A.Y."/>
            <person name="Chain P.S.G."/>
            <person name="Schmidt R."/>
            <person name="Shin M.W."/>
            <person name="Legler T.C."/>
            <person name="Scow K.M."/>
            <person name="Larimer F.W."/>
            <person name="Lucas S.M."/>
            <person name="Richardson P.M."/>
            <person name="Hristova K.R."/>
        </authorList>
    </citation>
    <scope>NUCLEOTIDE SEQUENCE [LARGE SCALE GENOMIC DNA]</scope>
    <source>
        <strain evidence="3">ATCC BAA-1232 / LMG 22953 / PM1</strain>
    </source>
</reference>
<dbReference type="RefSeq" id="WP_011828580.1">
    <property type="nucleotide sequence ID" value="NC_008825.1"/>
</dbReference>
<gene>
    <name evidence="2" type="ordered locus">Mpe_A0980</name>
</gene>
<dbReference type="InterPro" id="IPR004360">
    <property type="entry name" value="Glyas_Fos-R_dOase_dom"/>
</dbReference>
<dbReference type="eggNOG" id="COG0346">
    <property type="taxonomic scope" value="Bacteria"/>
</dbReference>
<accession>A2SEF3</accession>
<organism evidence="2 3">
    <name type="scientific">Methylibium petroleiphilum (strain ATCC BAA-1232 / LMG 22953 / PM1)</name>
    <dbReference type="NCBI Taxonomy" id="420662"/>
    <lineage>
        <taxon>Bacteria</taxon>
        <taxon>Pseudomonadati</taxon>
        <taxon>Pseudomonadota</taxon>
        <taxon>Betaproteobacteria</taxon>
        <taxon>Burkholderiales</taxon>
        <taxon>Sphaerotilaceae</taxon>
        <taxon>Methylibium</taxon>
    </lineage>
</organism>
<dbReference type="STRING" id="420662.Mpe_A0980"/>
<evidence type="ECO:0000313" key="2">
    <source>
        <dbReference type="EMBL" id="ABM93942.1"/>
    </source>
</evidence>
<dbReference type="CDD" id="cd06587">
    <property type="entry name" value="VOC"/>
    <property type="match status" value="1"/>
</dbReference>
<evidence type="ECO:0000259" key="1">
    <source>
        <dbReference type="PROSITE" id="PS51819"/>
    </source>
</evidence>
<name>A2SEF3_METPP</name>
<dbReference type="InterPro" id="IPR029068">
    <property type="entry name" value="Glyas_Bleomycin-R_OHBP_Dase"/>
</dbReference>
<dbReference type="KEGG" id="mpt:Mpe_A0980"/>
<dbReference type="SUPFAM" id="SSF54593">
    <property type="entry name" value="Glyoxalase/Bleomycin resistance protein/Dihydroxybiphenyl dioxygenase"/>
    <property type="match status" value="1"/>
</dbReference>
<evidence type="ECO:0000313" key="3">
    <source>
        <dbReference type="Proteomes" id="UP000000366"/>
    </source>
</evidence>
<dbReference type="PROSITE" id="PS51819">
    <property type="entry name" value="VOC"/>
    <property type="match status" value="1"/>
</dbReference>
<feature type="domain" description="VOC" evidence="1">
    <location>
        <begin position="103"/>
        <end position="216"/>
    </location>
</feature>
<proteinExistence type="predicted"/>